<gene>
    <name evidence="6" type="ORF">KUV31_04335</name>
</gene>
<dbReference type="Proteomes" id="UP000824927">
    <property type="component" value="Unassembled WGS sequence"/>
</dbReference>
<dbReference type="AlphaFoldDB" id="A0A9Q3S066"/>
<protein>
    <recommendedName>
        <fullName evidence="3">beta-lactamase</fullName>
        <ecNumber evidence="3">3.5.2.6</ecNumber>
    </recommendedName>
</protein>
<dbReference type="InterPro" id="IPR000871">
    <property type="entry name" value="Beta-lactam_class-A"/>
</dbReference>
<dbReference type="PANTHER" id="PTHR35333:SF3">
    <property type="entry name" value="BETA-LACTAMASE-TYPE TRANSPEPTIDASE FOLD CONTAINING PROTEIN"/>
    <property type="match status" value="1"/>
</dbReference>
<dbReference type="SUPFAM" id="SSF56601">
    <property type="entry name" value="beta-lactamase/transpeptidase-like"/>
    <property type="match status" value="1"/>
</dbReference>
<proteinExistence type="inferred from homology"/>
<dbReference type="PRINTS" id="PR00118">
    <property type="entry name" value="BLACTAMASEA"/>
</dbReference>
<name>A0A9Q3S066_9SPHN</name>
<evidence type="ECO:0000259" key="5">
    <source>
        <dbReference type="Pfam" id="PF13354"/>
    </source>
</evidence>
<evidence type="ECO:0000256" key="3">
    <source>
        <dbReference type="ARBA" id="ARBA00012865"/>
    </source>
</evidence>
<evidence type="ECO:0000313" key="6">
    <source>
        <dbReference type="EMBL" id="MBY6217563.1"/>
    </source>
</evidence>
<dbReference type="GO" id="GO:0008800">
    <property type="term" value="F:beta-lactamase activity"/>
    <property type="evidence" value="ECO:0007669"/>
    <property type="project" value="UniProtKB-EC"/>
</dbReference>
<evidence type="ECO:0000313" key="7">
    <source>
        <dbReference type="Proteomes" id="UP000824927"/>
    </source>
</evidence>
<accession>A0A9Q3S066</accession>
<dbReference type="Gene3D" id="3.40.710.10">
    <property type="entry name" value="DD-peptidase/beta-lactamase superfamily"/>
    <property type="match status" value="1"/>
</dbReference>
<comment type="catalytic activity">
    <reaction evidence="1">
        <text>a beta-lactam + H2O = a substituted beta-amino acid</text>
        <dbReference type="Rhea" id="RHEA:20401"/>
        <dbReference type="ChEBI" id="CHEBI:15377"/>
        <dbReference type="ChEBI" id="CHEBI:35627"/>
        <dbReference type="ChEBI" id="CHEBI:140347"/>
        <dbReference type="EC" id="3.5.2.6"/>
    </reaction>
</comment>
<evidence type="ECO:0000256" key="4">
    <source>
        <dbReference type="SAM" id="MobiDB-lite"/>
    </source>
</evidence>
<dbReference type="RefSeq" id="WP_222404644.1">
    <property type="nucleotide sequence ID" value="NZ_JAHVKP010000001.1"/>
</dbReference>
<sequence>MRRSPILFLTVLIVGAFLVLATSVSTPGETPEEFERRVMAAASQEPPPPPELDAAQLALQEELRGIGERFAGELGIAVTRVSDLSTMAHNGGEPFPQQSVTKLWVALTALDLAEEGGLSLDEMVTIRNADLTLFYQPVRNIVKARGAFTSDYRDLLTRAITQSDNTANDRLLRRIGGPQAVEAFLRRNRISGVQFGTDERSKQSEIAGLEWRQSYSTGNAFYEARDRVPEERRRQAFETYLADPLDGASAAGISEALAKLARGDLLSPASTSFMLDTLKQTKSGPRRLKGGVPGGWEFGHKTGTGQYFDGVQSGYNDVGILTAPDGTQYTIAVLIGQTRTSYAERFDMMQEVTRSVVRYHEGRQDPVA</sequence>
<dbReference type="Pfam" id="PF13354">
    <property type="entry name" value="Beta-lactamase2"/>
    <property type="match status" value="1"/>
</dbReference>
<comment type="caution">
    <text evidence="6">The sequence shown here is derived from an EMBL/GenBank/DDBJ whole genome shotgun (WGS) entry which is preliminary data.</text>
</comment>
<evidence type="ECO:0000256" key="1">
    <source>
        <dbReference type="ARBA" id="ARBA00001526"/>
    </source>
</evidence>
<dbReference type="EC" id="3.5.2.6" evidence="3"/>
<reference evidence="6" key="1">
    <citation type="submission" date="2021-06" db="EMBL/GenBank/DDBJ databases">
        <title>50 bacteria genomes isolated from Dapeng, Shenzhen, China.</title>
        <authorList>
            <person name="Zheng W."/>
            <person name="Yu S."/>
            <person name="Huang Y."/>
        </authorList>
    </citation>
    <scope>NUCLEOTIDE SEQUENCE</scope>
    <source>
        <strain evidence="6">DP4N28-2</strain>
    </source>
</reference>
<feature type="domain" description="Beta-lactamase class A catalytic" evidence="5">
    <location>
        <begin position="75"/>
        <end position="334"/>
    </location>
</feature>
<dbReference type="EMBL" id="JAHVKP010000001">
    <property type="protein sequence ID" value="MBY6217563.1"/>
    <property type="molecule type" value="Genomic_DNA"/>
</dbReference>
<dbReference type="PANTHER" id="PTHR35333">
    <property type="entry name" value="BETA-LACTAMASE"/>
    <property type="match status" value="1"/>
</dbReference>
<keyword evidence="6" id="KW-0378">Hydrolase</keyword>
<comment type="similarity">
    <text evidence="2">Belongs to the class-A beta-lactamase family.</text>
</comment>
<dbReference type="InterPro" id="IPR045155">
    <property type="entry name" value="Beta-lactam_cat"/>
</dbReference>
<evidence type="ECO:0000256" key="2">
    <source>
        <dbReference type="ARBA" id="ARBA00009009"/>
    </source>
</evidence>
<dbReference type="GO" id="GO:0030655">
    <property type="term" value="P:beta-lactam antibiotic catabolic process"/>
    <property type="evidence" value="ECO:0007669"/>
    <property type="project" value="InterPro"/>
</dbReference>
<dbReference type="GO" id="GO:0046677">
    <property type="term" value="P:response to antibiotic"/>
    <property type="evidence" value="ECO:0007669"/>
    <property type="project" value="InterPro"/>
</dbReference>
<feature type="region of interest" description="Disordered" evidence="4">
    <location>
        <begin position="27"/>
        <end position="50"/>
    </location>
</feature>
<organism evidence="6 7">
    <name type="scientific">Qipengyuania aquimaris</name>
    <dbReference type="NCBI Taxonomy" id="255984"/>
    <lineage>
        <taxon>Bacteria</taxon>
        <taxon>Pseudomonadati</taxon>
        <taxon>Pseudomonadota</taxon>
        <taxon>Alphaproteobacteria</taxon>
        <taxon>Sphingomonadales</taxon>
        <taxon>Erythrobacteraceae</taxon>
        <taxon>Qipengyuania</taxon>
    </lineage>
</organism>
<dbReference type="InterPro" id="IPR012338">
    <property type="entry name" value="Beta-lactam/transpept-like"/>
</dbReference>